<dbReference type="InterPro" id="IPR016181">
    <property type="entry name" value="Acyl_CoA_acyltransferase"/>
</dbReference>
<dbReference type="Proteomes" id="UP000295280">
    <property type="component" value="Unassembled WGS sequence"/>
</dbReference>
<dbReference type="OrthoDB" id="9798006at2"/>
<dbReference type="InterPro" id="IPR000182">
    <property type="entry name" value="GNAT_dom"/>
</dbReference>
<evidence type="ECO:0000256" key="2">
    <source>
        <dbReference type="ARBA" id="ARBA00023315"/>
    </source>
</evidence>
<dbReference type="NCBIfam" id="NF040503">
    <property type="entry name" value="resist_ArsN1a"/>
    <property type="match status" value="1"/>
</dbReference>
<sequence>MNIRHGELKDLPFITDIYNQGIEDGVATLEVRGKTEDEVRIWLFDRSERYSILVIEENDQVMGWAALQPYRYRAAYEGVAEFSLYIARDQRGKGLGHLLLGALEKCARDNNFYKLMLMVLEVNTSAHQLYIKRGFRTVGIYEKHGYQHGIYYDVRAMEKIF</sequence>
<dbReference type="Pfam" id="PF00583">
    <property type="entry name" value="Acetyltransf_1"/>
    <property type="match status" value="1"/>
</dbReference>
<proteinExistence type="predicted"/>
<organism evidence="4 5">
    <name type="scientific">Macrococcus carouselicus</name>
    <dbReference type="NCBI Taxonomy" id="69969"/>
    <lineage>
        <taxon>Bacteria</taxon>
        <taxon>Bacillati</taxon>
        <taxon>Bacillota</taxon>
        <taxon>Bacilli</taxon>
        <taxon>Bacillales</taxon>
        <taxon>Staphylococcaceae</taxon>
        <taxon>Macrococcus</taxon>
    </lineage>
</organism>
<comment type="caution">
    <text evidence="4">The sequence shown here is derived from an EMBL/GenBank/DDBJ whole genome shotgun (WGS) entry which is preliminary data.</text>
</comment>
<dbReference type="RefSeq" id="WP_133417015.1">
    <property type="nucleotide sequence ID" value="NZ_SCWD01000001.1"/>
</dbReference>
<dbReference type="AlphaFoldDB" id="A0A9Q8CJC7"/>
<keyword evidence="5" id="KW-1185">Reference proteome</keyword>
<dbReference type="SUPFAM" id="SSF55729">
    <property type="entry name" value="Acyl-CoA N-acyltransferases (Nat)"/>
    <property type="match status" value="1"/>
</dbReference>
<feature type="domain" description="N-acetyltransferase" evidence="3">
    <location>
        <begin position="1"/>
        <end position="157"/>
    </location>
</feature>
<dbReference type="Gene3D" id="3.40.630.30">
    <property type="match status" value="1"/>
</dbReference>
<accession>A0A9Q8CJC7</accession>
<gene>
    <name evidence="4" type="ORF">ERX40_03010</name>
</gene>
<name>A0A9Q8CJC7_9STAP</name>
<dbReference type="PANTHER" id="PTHR43072:SF23">
    <property type="entry name" value="UPF0039 PROTEIN C11D3.02C"/>
    <property type="match status" value="1"/>
</dbReference>
<dbReference type="PROSITE" id="PS51186">
    <property type="entry name" value="GNAT"/>
    <property type="match status" value="1"/>
</dbReference>
<protein>
    <submittedName>
        <fullName evidence="4">N-acetyltransferase family protein</fullName>
    </submittedName>
</protein>
<reference evidence="4 5" key="1">
    <citation type="submission" date="2019-01" db="EMBL/GenBank/DDBJ databases">
        <title>Draft genome sequences of the type strains of six Macrococcus species.</title>
        <authorList>
            <person name="Mazhar S."/>
            <person name="Altermann E."/>
            <person name="Hill C."/>
            <person name="Mcauliffe O."/>
        </authorList>
    </citation>
    <scope>NUCLEOTIDE SEQUENCE [LARGE SCALE GENOMIC DNA]</scope>
    <source>
        <strain evidence="4 5">ATCC 51828</strain>
    </source>
</reference>
<evidence type="ECO:0000313" key="5">
    <source>
        <dbReference type="Proteomes" id="UP000295280"/>
    </source>
</evidence>
<keyword evidence="1" id="KW-0808">Transferase</keyword>
<dbReference type="PANTHER" id="PTHR43072">
    <property type="entry name" value="N-ACETYLTRANSFERASE"/>
    <property type="match status" value="1"/>
</dbReference>
<evidence type="ECO:0000256" key="1">
    <source>
        <dbReference type="ARBA" id="ARBA00022679"/>
    </source>
</evidence>
<evidence type="ECO:0000259" key="3">
    <source>
        <dbReference type="PROSITE" id="PS51186"/>
    </source>
</evidence>
<dbReference type="EMBL" id="SCWD01000001">
    <property type="protein sequence ID" value="TDM04154.1"/>
    <property type="molecule type" value="Genomic_DNA"/>
</dbReference>
<keyword evidence="2" id="KW-0012">Acyltransferase</keyword>
<dbReference type="GO" id="GO:0016747">
    <property type="term" value="F:acyltransferase activity, transferring groups other than amino-acyl groups"/>
    <property type="evidence" value="ECO:0007669"/>
    <property type="project" value="InterPro"/>
</dbReference>
<evidence type="ECO:0000313" key="4">
    <source>
        <dbReference type="EMBL" id="TDM04154.1"/>
    </source>
</evidence>